<dbReference type="EC" id="3.5.1.28" evidence="3"/>
<accession>A0ABS2QT09</accession>
<dbReference type="Pfam" id="PF01520">
    <property type="entry name" value="Amidase_3"/>
    <property type="match status" value="1"/>
</dbReference>
<dbReference type="RefSeq" id="WP_205185139.1">
    <property type="nucleotide sequence ID" value="NZ_JAFBFC010000002.1"/>
</dbReference>
<evidence type="ECO:0000259" key="2">
    <source>
        <dbReference type="SMART" id="SM00646"/>
    </source>
</evidence>
<dbReference type="EMBL" id="JAFBFC010000002">
    <property type="protein sequence ID" value="MBM7702318.1"/>
    <property type="molecule type" value="Genomic_DNA"/>
</dbReference>
<keyword evidence="1 3" id="KW-0378">Hydrolase</keyword>
<name>A0ABS2QT09_9BACI</name>
<evidence type="ECO:0000313" key="3">
    <source>
        <dbReference type="EMBL" id="MBM7702318.1"/>
    </source>
</evidence>
<reference evidence="3 4" key="1">
    <citation type="submission" date="2021-01" db="EMBL/GenBank/DDBJ databases">
        <title>Genomic Encyclopedia of Type Strains, Phase IV (KMG-IV): sequencing the most valuable type-strain genomes for metagenomic binning, comparative biology and taxonomic classification.</title>
        <authorList>
            <person name="Goeker M."/>
        </authorList>
    </citation>
    <scope>NUCLEOTIDE SEQUENCE [LARGE SCALE GENOMIC DNA]</scope>
    <source>
        <strain evidence="3 4">DSM 104297</strain>
    </source>
</reference>
<evidence type="ECO:0000313" key="4">
    <source>
        <dbReference type="Proteomes" id="UP000809829"/>
    </source>
</evidence>
<feature type="domain" description="MurNAc-LAA" evidence="2">
    <location>
        <begin position="67"/>
        <end position="179"/>
    </location>
</feature>
<gene>
    <name evidence="3" type="ORF">JOC83_001152</name>
</gene>
<dbReference type="InterPro" id="IPR002508">
    <property type="entry name" value="MurNAc-LAA_cat"/>
</dbReference>
<evidence type="ECO:0000256" key="1">
    <source>
        <dbReference type="ARBA" id="ARBA00022801"/>
    </source>
</evidence>
<dbReference type="PANTHER" id="PTHR30404">
    <property type="entry name" value="N-ACETYLMURAMOYL-L-ALANINE AMIDASE"/>
    <property type="match status" value="1"/>
</dbReference>
<dbReference type="CDD" id="cd02696">
    <property type="entry name" value="MurNAc-LAA"/>
    <property type="match status" value="1"/>
</dbReference>
<dbReference type="PANTHER" id="PTHR30404:SF0">
    <property type="entry name" value="N-ACETYLMURAMOYL-L-ALANINE AMIDASE AMIC"/>
    <property type="match status" value="1"/>
</dbReference>
<sequence length="232" mass="25642">MKKVFLDVPHNYGDPGAVANGMKEANLSLTIAQFIKETLKSYPMIQAKLLTDFIPLNSATMTLQKRCDVANEWQADVFISPHINAGGGKGFESYIHPSSSPKTTALQHIVHEEVLNKMRTFAMIKDRGKKNANFAVLRGTKMPALLTENLFIDGLDDSDLLKQHTFIQAIGQAHATAIATFLSAQQLPSSHDTEQEKAIQWAKAQGISNGEQLHKPLTRAQGIVMMYRALNK</sequence>
<proteinExistence type="predicted"/>
<dbReference type="GO" id="GO:0008745">
    <property type="term" value="F:N-acetylmuramoyl-L-alanine amidase activity"/>
    <property type="evidence" value="ECO:0007669"/>
    <property type="project" value="UniProtKB-EC"/>
</dbReference>
<comment type="caution">
    <text evidence="3">The sequence shown here is derived from an EMBL/GenBank/DDBJ whole genome shotgun (WGS) entry which is preliminary data.</text>
</comment>
<dbReference type="Gene3D" id="3.40.630.40">
    <property type="entry name" value="Zn-dependent exopeptidases"/>
    <property type="match status" value="1"/>
</dbReference>
<organism evidence="3 4">
    <name type="scientific">Priestia iocasae</name>
    <dbReference type="NCBI Taxonomy" id="2291674"/>
    <lineage>
        <taxon>Bacteria</taxon>
        <taxon>Bacillati</taxon>
        <taxon>Bacillota</taxon>
        <taxon>Bacilli</taxon>
        <taxon>Bacillales</taxon>
        <taxon>Bacillaceae</taxon>
        <taxon>Priestia</taxon>
    </lineage>
</organism>
<dbReference type="SMART" id="SM00646">
    <property type="entry name" value="Ami_3"/>
    <property type="match status" value="1"/>
</dbReference>
<dbReference type="SUPFAM" id="SSF53187">
    <property type="entry name" value="Zn-dependent exopeptidases"/>
    <property type="match status" value="1"/>
</dbReference>
<protein>
    <submittedName>
        <fullName evidence="3">N-acetylmuramoyl-L-alanine amidase</fullName>
        <ecNumber evidence="3">3.5.1.28</ecNumber>
    </submittedName>
</protein>
<dbReference type="InterPro" id="IPR050695">
    <property type="entry name" value="N-acetylmuramoyl_amidase_3"/>
</dbReference>
<keyword evidence="4" id="KW-1185">Reference proteome</keyword>
<dbReference type="Proteomes" id="UP000809829">
    <property type="component" value="Unassembled WGS sequence"/>
</dbReference>